<dbReference type="Pfam" id="PF04122">
    <property type="entry name" value="CW_binding_2"/>
    <property type="match status" value="3"/>
</dbReference>
<reference evidence="2 3" key="1">
    <citation type="submission" date="2019-04" db="EMBL/GenBank/DDBJ databases">
        <title>Isachenkonia alkalipeptolytica gen. nov. sp. nov. a new anaerobic, alkiliphilic organothrophic bacterium capable to reduce synthesized ferrihydrite isolated from a soda lake.</title>
        <authorList>
            <person name="Toshchakov S.V."/>
            <person name="Zavarzina D.G."/>
            <person name="Zhilina T.N."/>
            <person name="Kostrikina N.A."/>
            <person name="Kublanov I.V."/>
        </authorList>
    </citation>
    <scope>NUCLEOTIDE SEQUENCE [LARGE SCALE GENOMIC DNA]</scope>
    <source>
        <strain evidence="2 3">Z-1701</strain>
    </source>
</reference>
<dbReference type="RefSeq" id="WP_160723467.1">
    <property type="nucleotide sequence ID" value="NZ_SUMG01000036.1"/>
</dbReference>
<dbReference type="InterPro" id="IPR007253">
    <property type="entry name" value="Cell_wall-bd_2"/>
</dbReference>
<dbReference type="EMBL" id="SUMG01000036">
    <property type="protein sequence ID" value="NBG89619.1"/>
    <property type="molecule type" value="Genomic_DNA"/>
</dbReference>
<proteinExistence type="predicted"/>
<dbReference type="PANTHER" id="PTHR30032:SF1">
    <property type="entry name" value="N-ACETYLMURAMOYL-L-ALANINE AMIDASE LYTC"/>
    <property type="match status" value="1"/>
</dbReference>
<organism evidence="2 3">
    <name type="scientific">Isachenkonia alkalipeptolytica</name>
    <dbReference type="NCBI Taxonomy" id="2565777"/>
    <lineage>
        <taxon>Bacteria</taxon>
        <taxon>Bacillati</taxon>
        <taxon>Bacillota</taxon>
        <taxon>Clostridia</taxon>
        <taxon>Eubacteriales</taxon>
        <taxon>Clostridiaceae</taxon>
        <taxon>Isachenkonia</taxon>
    </lineage>
</organism>
<dbReference type="InterPro" id="IPR051922">
    <property type="entry name" value="Bact_Sporulation_Assoc"/>
</dbReference>
<evidence type="ECO:0000313" key="3">
    <source>
        <dbReference type="Proteomes" id="UP000449710"/>
    </source>
</evidence>
<dbReference type="SUPFAM" id="SSF51126">
    <property type="entry name" value="Pectin lyase-like"/>
    <property type="match status" value="1"/>
</dbReference>
<evidence type="ECO:0000313" key="2">
    <source>
        <dbReference type="EMBL" id="NBG89619.1"/>
    </source>
</evidence>
<feature type="compositionally biased region" description="Acidic residues" evidence="1">
    <location>
        <begin position="555"/>
        <end position="571"/>
    </location>
</feature>
<feature type="region of interest" description="Disordered" evidence="1">
    <location>
        <begin position="515"/>
        <end position="575"/>
    </location>
</feature>
<comment type="caution">
    <text evidence="2">The sequence shown here is derived from an EMBL/GenBank/DDBJ whole genome shotgun (WGS) entry which is preliminary data.</text>
</comment>
<name>A0AA43XNW9_9CLOT</name>
<keyword evidence="3" id="KW-1185">Reference proteome</keyword>
<evidence type="ECO:0000256" key="1">
    <source>
        <dbReference type="SAM" id="MobiDB-lite"/>
    </source>
</evidence>
<dbReference type="PANTHER" id="PTHR30032">
    <property type="entry name" value="N-ACETYLMURAMOYL-L-ALANINE AMIDASE-RELATED"/>
    <property type="match status" value="1"/>
</dbReference>
<dbReference type="Gene3D" id="1.20.1270.90">
    <property type="entry name" value="AF1782-like"/>
    <property type="match status" value="1"/>
</dbReference>
<dbReference type="InterPro" id="IPR011050">
    <property type="entry name" value="Pectin_lyase_fold/virulence"/>
</dbReference>
<protein>
    <submittedName>
        <fullName evidence="2">Cell wall-binding repeat-containing protein</fullName>
    </submittedName>
</protein>
<dbReference type="Proteomes" id="UP000449710">
    <property type="component" value="Unassembled WGS sequence"/>
</dbReference>
<sequence>MKRYVSMFMATVMVFSAVIGGFAGISYADSNVYEEQRFAGKDRYETAYEIAKQKRNDPDTVIIVQGDGPSDQANVVDGLTASGLAGKEEAPILLVQQNRIPTQTVIALEELSPNKAIIVGGENAVSHRVQEQLEEKNLDVERISGENRYETAANIAVHMEEGKDNTAVITNGNDENLVDALTAGPLAKMGHPILLINNQRNSVPEATIEAMEALEITDLIIVGGEAAVSPEVEQALEAVEGVRVIKRLAGENRYETGVEVAESKAFKDMDQVYLVNGVSFVDAVAASTLGASIVYVNGSREHVPEAVEGLLSRREGFTVIGGSEAISSKLSQAAYAAVAGPAIFNRAGTYGLEEDTRVIDKDAIINVEDVVLENIIITGDLLIGEEVGKGDATLNNVTVEVNTTIRGGGTDSIYINGGSYNGITVDKTSSGAVRIKARDIQGLNITISKEGEGQRVELEGDFEKVTVESSNVEVEAKGETNIKTIEVMETSENVTIKTSETTKITTVNGNATTKVQGSGAVEETSADVVVEDKVETPPATTPAPGGGTTTPQEPSPEDPDGEDSGDEEDPSADTRMLAIEPIRLTTTKGDYSGVPNTHLIEWSDGEIKEVQILGWESKLEDLDIGTHYLYGSLDGMEEKVQLIITIHPEGLRLINEDKTAIVSNEKGLIAAKEHLIVEEIFITDGIALSEAMMIEKAVKISKEVTGKAFDFAGGTLASLEVYGSDNTIENATVETLKVGEDVKDLTLNNVQDVGVSEHYFEGGGENSIHIRGNTSLEGDIRMVSENEGVRIYAEDNAKIEGNVWVSSESPAILDASVTNVVLESSKNNVTINNHVSKLMARENINIDVGEDGKLPGEIQVRAGVTVVTKTNRNNETEEVTTQRVLDTEALDREIIRAENLLEEPKVGNVHGSYPQKAIDVLTHAKDDAERDLSAAIEETVNEPDLSDEKMIKIQNDIDDATADVNEKINAFRSQRVVVERYSLIESLIDQDGLIRRAESGDLLGFFPEEMVIEFRQLVRDSWETANTREVSQEAIDQTLVEVEAARKNLFEAASEEGVDPTETREITFILEGKTFEVENFENWNIDKSFDLRYRSYSYGWEGDKLFVSIEYYTHGLEDVSYIGLGIPDQENDKVYVLFDELTKEELLSTETKVLTIDESYVPLNISMENLLNEEERSLANMQLRFYNSAFMEETYVGVFAYTDQIMIQSGTYKILANITSWNNSDFEPYVYQLYTEVESEEKTVDLSEVATNELELSHEKSSTNSYDFLGYKEVSFQTDFDGQSYPNRQALFLGKNPKIHVNSNSLYNNYVTWLGEKDNTLWEFRIELDEVDFMKNDGGIKTTDVFEMSAEVNQIPMNQPLQNYIHPSVIGNNQRVTAVREVVQGETDYNFQTVKSLDPVMQLTVGDEVYSDMGLGYDPLGGSTLNDWINDRDLEGETVTVEIFYDENLPITIEPFKETYTVTRSEFDGTESYKFTPREDLNEFTITGELGETYQDTYEASGINSFSVLSQPKSMVDAVWAVPIEADDYGFLQEDMFEGKASFPIESLGAFRVELDRLTPGADYVFLLVNTEAEKKERIVSFLAINGGENNLISIPTNDLKGDLKLGVVNRGQGNQKDEGISKAEIESLAAYFHSHTASDLMEIAKTDNALKTLKNYYINYNEDTGEKISFTLSEFISGGYWTTDEFTDPENLMQNSYSIFVRTNQGDYKEKGFVPSEEIEDTQGNNYDADNPIPLDISYDGHGYFSYYLDTGLVTDLEEGFWQLEEMETGNALGYFDFSLSSFIDEQGRPMGYVPSIKMNTNDQGYMESISLQWYYNDGKSFTLVEDSLDIRHSILGGYFINEMSIETDIFAEETPYESPKGILSGQHSTFKSLGERYIEEAKNHTDYTDNSDLVSKVTAVEKAIEDLAQLAEERGDETEKVKNIRAINFTYQILGVAYELSWMNPDYDETFDQYVQTYTDTLEEAVMVLQDYLHN</sequence>
<gene>
    <name evidence="2" type="ORF">ISALK_14130</name>
</gene>
<accession>A0AA43XNW9</accession>
<dbReference type="Gene3D" id="3.40.50.12090">
    <property type="match status" value="2"/>
</dbReference>